<dbReference type="PROSITE" id="PS00074">
    <property type="entry name" value="GLFV_DEHYDROGENASE"/>
    <property type="match status" value="1"/>
</dbReference>
<feature type="domain" description="Glutamate/phenylalanine/leucine/valine/L-tryptophan dehydrogenase C-terminal" evidence="9">
    <location>
        <begin position="195"/>
        <end position="427"/>
    </location>
</feature>
<dbReference type="SUPFAM" id="SSF51735">
    <property type="entry name" value="NAD(P)-binding Rossmann-fold domains"/>
    <property type="match status" value="1"/>
</dbReference>
<keyword evidence="3 4" id="KW-0560">Oxidoreductase</keyword>
<feature type="binding site" evidence="6">
    <location>
        <position position="202"/>
    </location>
    <ligand>
        <name>NAD(+)</name>
        <dbReference type="ChEBI" id="CHEBI:57540"/>
    </ligand>
</feature>
<protein>
    <recommendedName>
        <fullName evidence="4">Glutamate dehydrogenase</fullName>
    </recommendedName>
</protein>
<reference evidence="11" key="1">
    <citation type="submission" date="2016-10" db="EMBL/GenBank/DDBJ databases">
        <authorList>
            <person name="Varghese N."/>
            <person name="Submissions S."/>
        </authorList>
    </citation>
    <scope>NUCLEOTIDE SEQUENCE [LARGE SCALE GENOMIC DNA]</scope>
    <source>
        <strain evidence="11">CGMCC 1.8981</strain>
    </source>
</reference>
<dbReference type="InterPro" id="IPR006095">
    <property type="entry name" value="Glu/Leu/Phe/Val/Trp_DH"/>
</dbReference>
<dbReference type="CDD" id="cd01076">
    <property type="entry name" value="NAD_bind_1_Glu_DH"/>
    <property type="match status" value="1"/>
</dbReference>
<dbReference type="PANTHER" id="PTHR11606:SF13">
    <property type="entry name" value="GLUTAMATE DEHYDROGENASE 1, MITOCHONDRIAL"/>
    <property type="match status" value="1"/>
</dbReference>
<dbReference type="Gene3D" id="3.40.50.720">
    <property type="entry name" value="NAD(P)-binding Rossmann-like Domain"/>
    <property type="match status" value="1"/>
</dbReference>
<dbReference type="InterPro" id="IPR006097">
    <property type="entry name" value="Glu/Leu/Phe/Val/Trp_DH_dimer"/>
</dbReference>
<evidence type="ECO:0000256" key="2">
    <source>
        <dbReference type="ARBA" id="ARBA00011643"/>
    </source>
</evidence>
<sequence>MLIPASEKQADMAEGTTNPFESLQSQIDEAATHLEIGDDLIERLKHPERVLETNLTVERDDGELERFTAFRSQFNADRGPYKGGIRYHPQVSRDEVKALSGWMTYKTAIVDIPLGGGKGGIIIDPDEYSDDELERVTRTFATELRPLIGEDRDIPAPDVNTGQREMNWIKDTYESLENTTEPGVITGKNLASGGSEGRVEATGRSTVIAAREAFDYLGKDLEGATVAVQGYGNAGWIAAKLIDEMGATVVAASDSSGGIYNPDGFDPVAAKDHKNETGSILGYEESVEELTNEDVLTMDVDLLIPAALENAIDADLAENVSADVISEAANGPLTPAADEVLEDEDVFIIPDILANAGGVTVSYFEWVQNRQRFYWSESKVNDELEEHIVDAFDALVGTLEEHGLDNPRTAAYVVAIQRVADAFEEAGTFP</sequence>
<keyword evidence="11" id="KW-1185">Reference proteome</keyword>
<dbReference type="InterPro" id="IPR046346">
    <property type="entry name" value="Aminoacid_DH-like_N_sf"/>
</dbReference>
<feature type="binding site" evidence="6">
    <location>
        <position position="82"/>
    </location>
    <ligand>
        <name>substrate</name>
    </ligand>
</feature>
<evidence type="ECO:0000256" key="7">
    <source>
        <dbReference type="PIRSR" id="PIRSR000185-3"/>
    </source>
</evidence>
<evidence type="ECO:0000256" key="4">
    <source>
        <dbReference type="PIRNR" id="PIRNR000185"/>
    </source>
</evidence>
<dbReference type="InterPro" id="IPR036291">
    <property type="entry name" value="NAD(P)-bd_dom_sf"/>
</dbReference>
<evidence type="ECO:0000256" key="8">
    <source>
        <dbReference type="RuleBase" id="RU004417"/>
    </source>
</evidence>
<evidence type="ECO:0000256" key="3">
    <source>
        <dbReference type="ARBA" id="ARBA00023002"/>
    </source>
</evidence>
<feature type="binding site" evidence="6">
    <location>
        <position position="106"/>
    </location>
    <ligand>
        <name>substrate</name>
    </ligand>
</feature>
<dbReference type="GO" id="GO:0004352">
    <property type="term" value="F:glutamate dehydrogenase (NAD+) activity"/>
    <property type="evidence" value="ECO:0007669"/>
    <property type="project" value="TreeGrafter"/>
</dbReference>
<keyword evidence="6" id="KW-0547">Nucleotide-binding</keyword>
<dbReference type="Proteomes" id="UP000199112">
    <property type="component" value="Unassembled WGS sequence"/>
</dbReference>
<evidence type="ECO:0000256" key="1">
    <source>
        <dbReference type="ARBA" id="ARBA00006382"/>
    </source>
</evidence>
<feature type="site" description="Important for catalysis" evidence="7">
    <location>
        <position position="158"/>
    </location>
</feature>
<dbReference type="InterPro" id="IPR033524">
    <property type="entry name" value="Glu/Leu/Phe/Val_DH_AS"/>
</dbReference>
<comment type="subunit">
    <text evidence="2">Homohexamer.</text>
</comment>
<dbReference type="InterPro" id="IPR033922">
    <property type="entry name" value="NAD_bind_Glu_DH"/>
</dbReference>
<proteinExistence type="inferred from homology"/>
<dbReference type="Pfam" id="PF02812">
    <property type="entry name" value="ELFV_dehydrog_N"/>
    <property type="match status" value="1"/>
</dbReference>
<dbReference type="InterPro" id="IPR006096">
    <property type="entry name" value="Glu/Leu/Phe/Val/Trp_DH_C"/>
</dbReference>
<dbReference type="PRINTS" id="PR00082">
    <property type="entry name" value="GLFDHDRGNASE"/>
</dbReference>
<evidence type="ECO:0000256" key="5">
    <source>
        <dbReference type="PIRSR" id="PIRSR000185-1"/>
    </source>
</evidence>
<dbReference type="Gene3D" id="3.40.50.10860">
    <property type="entry name" value="Leucine Dehydrogenase, chain A, domain 1"/>
    <property type="match status" value="1"/>
</dbReference>
<dbReference type="SUPFAM" id="SSF53223">
    <property type="entry name" value="Aminoacid dehydrogenase-like, N-terminal domain"/>
    <property type="match status" value="1"/>
</dbReference>
<dbReference type="AlphaFoldDB" id="A0A1H6FNA4"/>
<dbReference type="GO" id="GO:0006538">
    <property type="term" value="P:L-glutamate catabolic process"/>
    <property type="evidence" value="ECO:0007669"/>
    <property type="project" value="TreeGrafter"/>
</dbReference>
<feature type="binding site" evidence="6">
    <location>
        <position position="362"/>
    </location>
    <ligand>
        <name>substrate</name>
    </ligand>
</feature>
<dbReference type="GO" id="GO:0000166">
    <property type="term" value="F:nucleotide binding"/>
    <property type="evidence" value="ECO:0007669"/>
    <property type="project" value="UniProtKB-KW"/>
</dbReference>
<evidence type="ECO:0000259" key="9">
    <source>
        <dbReference type="SMART" id="SM00839"/>
    </source>
</evidence>
<name>A0A1H6FNA4_9EURY</name>
<dbReference type="InterPro" id="IPR014362">
    <property type="entry name" value="Glu_DH"/>
</dbReference>
<dbReference type="Pfam" id="PF00208">
    <property type="entry name" value="ELFV_dehydrog"/>
    <property type="match status" value="1"/>
</dbReference>
<dbReference type="PIRSF" id="PIRSF000185">
    <property type="entry name" value="Glu_DH"/>
    <property type="match status" value="1"/>
</dbReference>
<feature type="binding site" evidence="6">
    <location>
        <position position="233"/>
    </location>
    <ligand>
        <name>NAD(+)</name>
        <dbReference type="ChEBI" id="CHEBI:57540"/>
    </ligand>
</feature>
<feature type="active site" description="Proton donor" evidence="5">
    <location>
        <position position="118"/>
    </location>
</feature>
<dbReference type="SMART" id="SM00839">
    <property type="entry name" value="ELFV_dehydrog"/>
    <property type="match status" value="1"/>
</dbReference>
<accession>A0A1H6FNA4</accession>
<evidence type="ECO:0000313" key="10">
    <source>
        <dbReference type="EMBL" id="SEH11832.1"/>
    </source>
</evidence>
<organism evidence="10 11">
    <name type="scientific">Natronorubrum sediminis</name>
    <dbReference type="NCBI Taxonomy" id="640943"/>
    <lineage>
        <taxon>Archaea</taxon>
        <taxon>Methanobacteriati</taxon>
        <taxon>Methanobacteriota</taxon>
        <taxon>Stenosarchaea group</taxon>
        <taxon>Halobacteria</taxon>
        <taxon>Halobacteriales</taxon>
        <taxon>Natrialbaceae</taxon>
        <taxon>Natronorubrum</taxon>
    </lineage>
</organism>
<comment type="similarity">
    <text evidence="1 4 8">Belongs to the Glu/Leu/Phe/Val dehydrogenases family.</text>
</comment>
<evidence type="ECO:0000313" key="11">
    <source>
        <dbReference type="Proteomes" id="UP000199112"/>
    </source>
</evidence>
<dbReference type="EMBL" id="FNWL01000001">
    <property type="protein sequence ID" value="SEH11832.1"/>
    <property type="molecule type" value="Genomic_DNA"/>
</dbReference>
<gene>
    <name evidence="10" type="ORF">SAMN04487967_0536</name>
</gene>
<keyword evidence="6" id="KW-0520">NAD</keyword>
<dbReference type="PANTHER" id="PTHR11606">
    <property type="entry name" value="GLUTAMATE DEHYDROGENASE"/>
    <property type="match status" value="1"/>
</dbReference>
<evidence type="ECO:0000256" key="6">
    <source>
        <dbReference type="PIRSR" id="PIRSR000185-2"/>
    </source>
</evidence>